<dbReference type="PRINTS" id="PR00344">
    <property type="entry name" value="BCTRLSENSOR"/>
</dbReference>
<keyword evidence="5 10" id="KW-0418">Kinase</keyword>
<evidence type="ECO:0000256" key="7">
    <source>
        <dbReference type="SAM" id="Coils"/>
    </source>
</evidence>
<evidence type="ECO:0000313" key="10">
    <source>
        <dbReference type="EMBL" id="MEI4551976.1"/>
    </source>
</evidence>
<evidence type="ECO:0000256" key="3">
    <source>
        <dbReference type="ARBA" id="ARBA00022679"/>
    </source>
</evidence>
<dbReference type="Gene3D" id="6.10.340.10">
    <property type="match status" value="1"/>
</dbReference>
<dbReference type="Gene3D" id="1.10.287.130">
    <property type="match status" value="1"/>
</dbReference>
<reference evidence="10 11" key="1">
    <citation type="submission" date="2023-12" db="EMBL/GenBank/DDBJ databases">
        <title>Friends and Foes: Symbiotic and Algicidal bacterial influence on Karenia brevis blooms.</title>
        <authorList>
            <person name="Fei C."/>
            <person name="Mohamed A.R."/>
            <person name="Booker A."/>
            <person name="Arshad M."/>
            <person name="Klass S."/>
            <person name="Ahn S."/>
            <person name="Gilbert P.M."/>
            <person name="Heil C.A."/>
            <person name="Martinez J.M."/>
            <person name="Amin S.A."/>
        </authorList>
    </citation>
    <scope>NUCLEOTIDE SEQUENCE [LARGE SCALE GENOMIC DNA]</scope>
    <source>
        <strain evidence="10 11">CE15</strain>
    </source>
</reference>
<dbReference type="PANTHER" id="PTHR44936:SF10">
    <property type="entry name" value="SENSOR PROTEIN RSTB"/>
    <property type="match status" value="1"/>
</dbReference>
<keyword evidence="6" id="KW-0067">ATP-binding</keyword>
<keyword evidence="8" id="KW-0812">Transmembrane</keyword>
<dbReference type="RefSeq" id="WP_336436857.1">
    <property type="nucleotide sequence ID" value="NZ_JBAWKS010000002.1"/>
</dbReference>
<dbReference type="InterPro" id="IPR005467">
    <property type="entry name" value="His_kinase_dom"/>
</dbReference>
<evidence type="ECO:0000313" key="11">
    <source>
        <dbReference type="Proteomes" id="UP001382455"/>
    </source>
</evidence>
<dbReference type="SUPFAM" id="SSF55874">
    <property type="entry name" value="ATPase domain of HSP90 chaperone/DNA topoisomerase II/histidine kinase"/>
    <property type="match status" value="1"/>
</dbReference>
<dbReference type="Pfam" id="PF02518">
    <property type="entry name" value="HATPase_c"/>
    <property type="match status" value="1"/>
</dbReference>
<dbReference type="InterPro" id="IPR050980">
    <property type="entry name" value="2C_sensor_his_kinase"/>
</dbReference>
<dbReference type="SMART" id="SM00387">
    <property type="entry name" value="HATPase_c"/>
    <property type="match status" value="1"/>
</dbReference>
<feature type="coiled-coil region" evidence="7">
    <location>
        <begin position="322"/>
        <end position="349"/>
    </location>
</feature>
<dbReference type="CDD" id="cd00075">
    <property type="entry name" value="HATPase"/>
    <property type="match status" value="1"/>
</dbReference>
<comment type="caution">
    <text evidence="10">The sequence shown here is derived from an EMBL/GenBank/DDBJ whole genome shotgun (WGS) entry which is preliminary data.</text>
</comment>
<keyword evidence="8" id="KW-1133">Transmembrane helix</keyword>
<dbReference type="InterPro" id="IPR003594">
    <property type="entry name" value="HATPase_dom"/>
</dbReference>
<dbReference type="InterPro" id="IPR036890">
    <property type="entry name" value="HATPase_C_sf"/>
</dbReference>
<dbReference type="Proteomes" id="UP001382455">
    <property type="component" value="Unassembled WGS sequence"/>
</dbReference>
<keyword evidence="4" id="KW-0547">Nucleotide-binding</keyword>
<evidence type="ECO:0000256" key="2">
    <source>
        <dbReference type="ARBA" id="ARBA00012438"/>
    </source>
</evidence>
<sequence>MKLKTAFISSQVALLISFIVVLTCGAIIYQKVANHYRITQSLTDFKQVLSDTVNLQQEFSLDKDEQMLEWSKEQFDDYSQLHFALFKQVADIKIAARLLTQIQEAMRQFEQNLNKQIAIQKQLGFNEDQGIRGSFRKSIHAIQAVSQKINDQTLEITILELRRREKDYLLRWDKKYLELHKQTLVQIKVYLQTHNSELKTQLIDNLKDYDYNFTQYTALLDTMGQSSTLGVAGKNKVLSQVINERFTNLSLLLNERAKDASNQVLFITFSVTFVFLTFSLLSSFLINRRIGYGLFKLNAFISSICQSDTFSMRSNIRGDDEVTDLAKNIDNLLAHIEELINRLSLAQKRLIEDAKMASLGTMVKGFAHELNKPLGIAITSESHLRDQVEQLKHSFNQGTLQKNTLEQMILDAENCLSLMESNLNRSANLINNFKQVASHQEYDELVEFNVETFLNNLFDSLKHELDKYDVNVSVEATNGLVIKSYLGAFNQIFTILIVNSLRHGSEPNKTLNINIVAKMVGATLHFRYMDDGAGVKESLLDKIFEPFVTTKRAKGGTGLGLSIVYNLVTQRLKGEIEFQSIEGEGVCIYLHFDEVDYNLKFDEQ</sequence>
<dbReference type="GO" id="GO:0016301">
    <property type="term" value="F:kinase activity"/>
    <property type="evidence" value="ECO:0007669"/>
    <property type="project" value="UniProtKB-KW"/>
</dbReference>
<evidence type="ECO:0000256" key="6">
    <source>
        <dbReference type="ARBA" id="ARBA00022840"/>
    </source>
</evidence>
<feature type="transmembrane region" description="Helical" evidence="8">
    <location>
        <begin position="264"/>
        <end position="286"/>
    </location>
</feature>
<dbReference type="EMBL" id="JBAWKS010000002">
    <property type="protein sequence ID" value="MEI4551976.1"/>
    <property type="molecule type" value="Genomic_DNA"/>
</dbReference>
<evidence type="ECO:0000259" key="9">
    <source>
        <dbReference type="PROSITE" id="PS50109"/>
    </source>
</evidence>
<dbReference type="EC" id="2.7.13.3" evidence="2"/>
<protein>
    <recommendedName>
        <fullName evidence="2">histidine kinase</fullName>
        <ecNumber evidence="2">2.7.13.3</ecNumber>
    </recommendedName>
</protein>
<dbReference type="InterPro" id="IPR004358">
    <property type="entry name" value="Sig_transdc_His_kin-like_C"/>
</dbReference>
<dbReference type="PROSITE" id="PS50109">
    <property type="entry name" value="HIS_KIN"/>
    <property type="match status" value="1"/>
</dbReference>
<evidence type="ECO:0000256" key="4">
    <source>
        <dbReference type="ARBA" id="ARBA00022741"/>
    </source>
</evidence>
<keyword evidence="3" id="KW-0808">Transferase</keyword>
<feature type="transmembrane region" description="Helical" evidence="8">
    <location>
        <begin position="12"/>
        <end position="29"/>
    </location>
</feature>
<evidence type="ECO:0000256" key="1">
    <source>
        <dbReference type="ARBA" id="ARBA00000085"/>
    </source>
</evidence>
<gene>
    <name evidence="10" type="ORF">WAE96_20030</name>
</gene>
<keyword evidence="7" id="KW-0175">Coiled coil</keyword>
<proteinExistence type="predicted"/>
<comment type="catalytic activity">
    <reaction evidence="1">
        <text>ATP + protein L-histidine = ADP + protein N-phospho-L-histidine.</text>
        <dbReference type="EC" id="2.7.13.3"/>
    </reaction>
</comment>
<accession>A0ABU8EYJ0</accession>
<keyword evidence="8" id="KW-0472">Membrane</keyword>
<dbReference type="PANTHER" id="PTHR44936">
    <property type="entry name" value="SENSOR PROTEIN CREC"/>
    <property type="match status" value="1"/>
</dbReference>
<organism evidence="10 11">
    <name type="scientific">Pseudoalteromonas spongiae</name>
    <dbReference type="NCBI Taxonomy" id="298657"/>
    <lineage>
        <taxon>Bacteria</taxon>
        <taxon>Pseudomonadati</taxon>
        <taxon>Pseudomonadota</taxon>
        <taxon>Gammaproteobacteria</taxon>
        <taxon>Alteromonadales</taxon>
        <taxon>Pseudoalteromonadaceae</taxon>
        <taxon>Pseudoalteromonas</taxon>
    </lineage>
</organism>
<evidence type="ECO:0000256" key="8">
    <source>
        <dbReference type="SAM" id="Phobius"/>
    </source>
</evidence>
<keyword evidence="11" id="KW-1185">Reference proteome</keyword>
<evidence type="ECO:0000256" key="5">
    <source>
        <dbReference type="ARBA" id="ARBA00022777"/>
    </source>
</evidence>
<dbReference type="Gene3D" id="3.30.565.10">
    <property type="entry name" value="Histidine kinase-like ATPase, C-terminal domain"/>
    <property type="match status" value="1"/>
</dbReference>
<feature type="domain" description="Histidine kinase" evidence="9">
    <location>
        <begin position="365"/>
        <end position="596"/>
    </location>
</feature>
<name>A0ABU8EYJ0_9GAMM</name>